<dbReference type="RefSeq" id="WP_018578509.1">
    <property type="nucleotide sequence ID" value="NZ_KB892435.1"/>
</dbReference>
<dbReference type="STRING" id="1122169.Lsha_0495"/>
<sequence>MPANANFRSDFASLVQELHERPDDPRLKKDLVSRLPEMKARAQHDPMALYLAWRKFIRPHLLNSGQ</sequence>
<dbReference type="EMBL" id="LNYW01000016">
    <property type="protein sequence ID" value="KTD65126.1"/>
    <property type="molecule type" value="Genomic_DNA"/>
</dbReference>
<dbReference type="PATRIC" id="fig|1122169.6.peg.567"/>
<accession>A0A0W0Z8M7</accession>
<comment type="caution">
    <text evidence="1">The sequence shown here is derived from an EMBL/GenBank/DDBJ whole genome shotgun (WGS) entry which is preliminary data.</text>
</comment>
<gene>
    <name evidence="1" type="ORF">Lsha_0495</name>
</gene>
<keyword evidence="2" id="KW-1185">Reference proteome</keyword>
<name>A0A0W0Z8M7_9GAMM</name>
<evidence type="ECO:0000313" key="2">
    <source>
        <dbReference type="Proteomes" id="UP000054600"/>
    </source>
</evidence>
<evidence type="ECO:0000313" key="1">
    <source>
        <dbReference type="EMBL" id="KTD65126.1"/>
    </source>
</evidence>
<protein>
    <submittedName>
        <fullName evidence="1">Uncharacterized protein</fullName>
    </submittedName>
</protein>
<dbReference type="Proteomes" id="UP000054600">
    <property type="component" value="Unassembled WGS sequence"/>
</dbReference>
<dbReference type="AlphaFoldDB" id="A0A0W0Z8M7"/>
<organism evidence="1 2">
    <name type="scientific">Legionella shakespearei DSM 23087</name>
    <dbReference type="NCBI Taxonomy" id="1122169"/>
    <lineage>
        <taxon>Bacteria</taxon>
        <taxon>Pseudomonadati</taxon>
        <taxon>Pseudomonadota</taxon>
        <taxon>Gammaproteobacteria</taxon>
        <taxon>Legionellales</taxon>
        <taxon>Legionellaceae</taxon>
        <taxon>Legionella</taxon>
    </lineage>
</organism>
<proteinExistence type="predicted"/>
<reference evidence="1 2" key="1">
    <citation type="submission" date="2015-11" db="EMBL/GenBank/DDBJ databases">
        <title>Genomic analysis of 38 Legionella species identifies large and diverse effector repertoires.</title>
        <authorList>
            <person name="Burstein D."/>
            <person name="Amaro F."/>
            <person name="Zusman T."/>
            <person name="Lifshitz Z."/>
            <person name="Cohen O."/>
            <person name="Gilbert J.A."/>
            <person name="Pupko T."/>
            <person name="Shuman H.A."/>
            <person name="Segal G."/>
        </authorList>
    </citation>
    <scope>NUCLEOTIDE SEQUENCE [LARGE SCALE GENOMIC DNA]</scope>
    <source>
        <strain evidence="1 2">ATCC 49655</strain>
    </source>
</reference>